<protein>
    <recommendedName>
        <fullName evidence="2">histidine kinase</fullName>
        <ecNumber evidence="2">2.7.13.3</ecNumber>
    </recommendedName>
</protein>
<dbReference type="InterPro" id="IPR036890">
    <property type="entry name" value="HATPase_C_sf"/>
</dbReference>
<dbReference type="GO" id="GO:0016036">
    <property type="term" value="P:cellular response to phosphate starvation"/>
    <property type="evidence" value="ECO:0007669"/>
    <property type="project" value="TreeGrafter"/>
</dbReference>
<dbReference type="PANTHER" id="PTHR45453">
    <property type="entry name" value="PHOSPHATE REGULON SENSOR PROTEIN PHOR"/>
    <property type="match status" value="1"/>
</dbReference>
<accession>A0A9X4BW79</accession>
<evidence type="ECO:0000256" key="1">
    <source>
        <dbReference type="ARBA" id="ARBA00000085"/>
    </source>
</evidence>
<dbReference type="AlphaFoldDB" id="A0A9X4BW79"/>
<dbReference type="PANTHER" id="PTHR45453:SF1">
    <property type="entry name" value="PHOSPHATE REGULON SENSOR PROTEIN PHOR"/>
    <property type="match status" value="1"/>
</dbReference>
<evidence type="ECO:0000313" key="8">
    <source>
        <dbReference type="EMBL" id="MDC8640791.1"/>
    </source>
</evidence>
<sequence length="267" mass="30282">MTNYDKQRRREEKLIKERQDALVRAELAENERTRLYSILDGIMHETRRLNSEIASACEEVSKYIEKKDYVLASNNADDAFYTSGLISSRLTFADYEINPEAVTRQAKYSANVYKKFDKARRILARNAKRRKIRVMLNGPSRNEINVLPAFEMVPFVLVENAVKYSPNNQDVVIDVIDSPSPGVRINVRITSMGPTIDPEELPHLTQRGSRGKSAIKSGIAGEGIGLYLANTLVKLANERMLISASQDMKYMVDGVSYSEFEVNLFFS</sequence>
<dbReference type="EMBL" id="JANWTP010000184">
    <property type="protein sequence ID" value="MDC8640791.1"/>
    <property type="molecule type" value="Genomic_DNA"/>
</dbReference>
<keyword evidence="5" id="KW-0418">Kinase</keyword>
<evidence type="ECO:0000256" key="5">
    <source>
        <dbReference type="ARBA" id="ARBA00022777"/>
    </source>
</evidence>
<dbReference type="InterPro" id="IPR003594">
    <property type="entry name" value="HATPase_dom"/>
</dbReference>
<dbReference type="GO" id="GO:0000155">
    <property type="term" value="F:phosphorelay sensor kinase activity"/>
    <property type="evidence" value="ECO:0007669"/>
    <property type="project" value="TreeGrafter"/>
</dbReference>
<organism evidence="8 9">
    <name type="scientific">Xanthomonas hortorum pv. hederae</name>
    <dbReference type="NCBI Taxonomy" id="453603"/>
    <lineage>
        <taxon>Bacteria</taxon>
        <taxon>Pseudomonadati</taxon>
        <taxon>Pseudomonadota</taxon>
        <taxon>Gammaproteobacteria</taxon>
        <taxon>Lysobacterales</taxon>
        <taxon>Lysobacteraceae</taxon>
        <taxon>Xanthomonas</taxon>
    </lineage>
</organism>
<reference evidence="8" key="1">
    <citation type="journal article" date="2022" name="Phytopathology">
        <title>Whole genome sequencing-based tracing of a 2022 introduction and outbreak of Xanthomonas hortorum pv. pelargonii.</title>
        <authorList>
            <person name="Iruegas Bocardo F."/>
            <person name="Weisberg A.J."/>
            <person name="Riutta E.R."/>
            <person name="Kilday K.B."/>
            <person name="Bonkowski J.C."/>
            <person name="Creswell T.C."/>
            <person name="Daughtrey M."/>
            <person name="Rane K.K."/>
            <person name="Grunwald N.J."/>
            <person name="Chang J.H."/>
            <person name="Putnam M."/>
        </authorList>
    </citation>
    <scope>NUCLEOTIDE SEQUENCE</scope>
    <source>
        <strain evidence="8">22-338</strain>
    </source>
</reference>
<evidence type="ECO:0000256" key="3">
    <source>
        <dbReference type="ARBA" id="ARBA00022553"/>
    </source>
</evidence>
<dbReference type="Proteomes" id="UP001140230">
    <property type="component" value="Unassembled WGS sequence"/>
</dbReference>
<keyword evidence="4" id="KW-0808">Transferase</keyword>
<dbReference type="EC" id="2.7.13.3" evidence="2"/>
<keyword evidence="3" id="KW-0597">Phosphoprotein</keyword>
<dbReference type="SUPFAM" id="SSF55874">
    <property type="entry name" value="ATPase domain of HSP90 chaperone/DNA topoisomerase II/histidine kinase"/>
    <property type="match status" value="1"/>
</dbReference>
<dbReference type="RefSeq" id="WP_104552359.1">
    <property type="nucleotide sequence ID" value="NZ_CP168178.1"/>
</dbReference>
<dbReference type="Pfam" id="PF02518">
    <property type="entry name" value="HATPase_c"/>
    <property type="match status" value="1"/>
</dbReference>
<dbReference type="InterPro" id="IPR050351">
    <property type="entry name" value="BphY/WalK/GraS-like"/>
</dbReference>
<evidence type="ECO:0000256" key="4">
    <source>
        <dbReference type="ARBA" id="ARBA00022679"/>
    </source>
</evidence>
<dbReference type="GO" id="GO:0005524">
    <property type="term" value="F:ATP binding"/>
    <property type="evidence" value="ECO:0007669"/>
    <property type="project" value="UniProtKB-KW"/>
</dbReference>
<dbReference type="Gene3D" id="3.30.565.10">
    <property type="entry name" value="Histidine kinase-like ATPase, C-terminal domain"/>
    <property type="match status" value="1"/>
</dbReference>
<keyword evidence="8" id="KW-0067">ATP-binding</keyword>
<dbReference type="GO" id="GO:0004721">
    <property type="term" value="F:phosphoprotein phosphatase activity"/>
    <property type="evidence" value="ECO:0007669"/>
    <property type="project" value="TreeGrafter"/>
</dbReference>
<gene>
    <name evidence="8" type="ORF">NY667_24200</name>
</gene>
<evidence type="ECO:0000256" key="6">
    <source>
        <dbReference type="ARBA" id="ARBA00023012"/>
    </source>
</evidence>
<evidence type="ECO:0000313" key="9">
    <source>
        <dbReference type="Proteomes" id="UP001140230"/>
    </source>
</evidence>
<reference evidence="8" key="2">
    <citation type="submission" date="2022-08" db="EMBL/GenBank/DDBJ databases">
        <authorList>
            <person name="Iruegas-Bocardo F."/>
            <person name="Weisberg A.J."/>
            <person name="Riutta E.R."/>
            <person name="Kilday K."/>
            <person name="Bonkowski J.C."/>
            <person name="Creswell T."/>
            <person name="Daughtrey M.L."/>
            <person name="Rane K."/>
            <person name="Grunwald N.J."/>
            <person name="Chang J.H."/>
            <person name="Putnam M.L."/>
        </authorList>
    </citation>
    <scope>NUCLEOTIDE SEQUENCE</scope>
    <source>
        <strain evidence="8">22-338</strain>
    </source>
</reference>
<comment type="catalytic activity">
    <reaction evidence="1">
        <text>ATP + protein L-histidine = ADP + protein N-phospho-L-histidine.</text>
        <dbReference type="EC" id="2.7.13.3"/>
    </reaction>
</comment>
<dbReference type="SMART" id="SM00387">
    <property type="entry name" value="HATPase_c"/>
    <property type="match status" value="1"/>
</dbReference>
<keyword evidence="6" id="KW-0902">Two-component regulatory system</keyword>
<evidence type="ECO:0000256" key="2">
    <source>
        <dbReference type="ARBA" id="ARBA00012438"/>
    </source>
</evidence>
<feature type="domain" description="Histidine kinase/HSP90-like ATPase" evidence="7">
    <location>
        <begin position="145"/>
        <end position="266"/>
    </location>
</feature>
<keyword evidence="8" id="KW-0547">Nucleotide-binding</keyword>
<comment type="caution">
    <text evidence="8">The sequence shown here is derived from an EMBL/GenBank/DDBJ whole genome shotgun (WGS) entry which is preliminary data.</text>
</comment>
<proteinExistence type="predicted"/>
<evidence type="ECO:0000259" key="7">
    <source>
        <dbReference type="SMART" id="SM00387"/>
    </source>
</evidence>
<name>A0A9X4BW79_9XANT</name>
<dbReference type="GO" id="GO:0005886">
    <property type="term" value="C:plasma membrane"/>
    <property type="evidence" value="ECO:0007669"/>
    <property type="project" value="TreeGrafter"/>
</dbReference>